<organism evidence="1 2">
    <name type="scientific">Pseudomonas amygdali pv. lachrymans str. M301315</name>
    <dbReference type="NCBI Taxonomy" id="629260"/>
    <lineage>
        <taxon>Bacteria</taxon>
        <taxon>Pseudomonadati</taxon>
        <taxon>Pseudomonadota</taxon>
        <taxon>Gammaproteobacteria</taxon>
        <taxon>Pseudomonadales</taxon>
        <taxon>Pseudomonadaceae</taxon>
        <taxon>Pseudomonas</taxon>
        <taxon>Pseudomonas amygdali</taxon>
    </lineage>
</organism>
<protein>
    <submittedName>
        <fullName evidence="1">Uncharacterized protein</fullName>
    </submittedName>
</protein>
<accession>A0AAD0VAN6</accession>
<evidence type="ECO:0000313" key="1">
    <source>
        <dbReference type="EMBL" id="AXH60309.1"/>
    </source>
</evidence>
<dbReference type="GeneID" id="39474424"/>
<dbReference type="RefSeq" id="WP_005742552.1">
    <property type="nucleotide sequence ID" value="NZ_CP031226.1"/>
</dbReference>
<geneLocation type="plasmid" evidence="2">
    <name>pmppla107</name>
</geneLocation>
<proteinExistence type="predicted"/>
<name>A0AAD0VAN6_PSEAV</name>
<reference evidence="1 2" key="1">
    <citation type="journal article" date="2011" name="PLoS Pathog.">
        <title>Dynamic evolution of pathogenicity revealed by sequencing and comparative genomics of 19 Pseudomonas syringae isolates.</title>
        <authorList>
            <person name="Baltrus D.A."/>
            <person name="Nishimura M.T."/>
            <person name="Romanchuk A."/>
            <person name="Chang J.H."/>
            <person name="Mukhtar M.S."/>
            <person name="Cherkis K."/>
            <person name="Roach J."/>
            <person name="Grant S.R."/>
            <person name="Jones C.D."/>
            <person name="Dangl J.L."/>
        </authorList>
    </citation>
    <scope>NUCLEOTIDE SEQUENCE [LARGE SCALE GENOMIC DNA]</scope>
    <source>
        <strain evidence="1 2">M301315</strain>
    </source>
</reference>
<sequence>MKILFTWELGSSMETLWCMGRLARTLKSEYPHCKIAVACVNTIDRADVPWATKVYSSSKLAFRHETASEGVAHQLHHLGWTTHELRAMHLQNWSAAFEKMKPDLTFAFESPGAVIVGTLLNYRVLLATARLRDNYLHLEKDFPELTDWIEDLSGHNLETILNRPGISFLSSIVDTGRSSLVLNTSMFDPAESASPPTAIILSDAVFDHSHVVQRLVDCGLKPVLISSASKLFDSTFSESEGVRLVIGPYDVITTTFALNKGVPYLGAPGSDPQSQGIASLMEGAKRGYRLDGDGLMLDLVLASLQSFNEQARDQSILDGGGSCSLASACEFFVGKKNPL</sequence>
<keyword evidence="1" id="KW-0614">Plasmid</keyword>
<evidence type="ECO:0000313" key="2">
    <source>
        <dbReference type="Proteomes" id="UP000006426"/>
    </source>
</evidence>
<dbReference type="AlphaFoldDB" id="A0AAD0VAN6"/>
<dbReference type="Proteomes" id="UP000006426">
    <property type="component" value="Plasmid pmppla107"/>
</dbReference>
<gene>
    <name evidence="1" type="ORF">PLA107_034575</name>
</gene>
<dbReference type="EMBL" id="CP031226">
    <property type="protein sequence ID" value="AXH60309.1"/>
    <property type="molecule type" value="Genomic_DNA"/>
</dbReference>